<evidence type="ECO:0000313" key="2">
    <source>
        <dbReference type="EMBL" id="KAB0678036.1"/>
    </source>
</evidence>
<dbReference type="Proteomes" id="UP000432089">
    <property type="component" value="Unassembled WGS sequence"/>
</dbReference>
<evidence type="ECO:0000313" key="3">
    <source>
        <dbReference type="Proteomes" id="UP000432089"/>
    </source>
</evidence>
<keyword evidence="1" id="KW-0812">Transmembrane</keyword>
<protein>
    <recommendedName>
        <fullName evidence="4">Fimbrial protein</fullName>
    </recommendedName>
</protein>
<dbReference type="EMBL" id="VZDO01000014">
    <property type="protein sequence ID" value="KAB0678036.1"/>
    <property type="molecule type" value="Genomic_DNA"/>
</dbReference>
<feature type="transmembrane region" description="Helical" evidence="1">
    <location>
        <begin position="28"/>
        <end position="49"/>
    </location>
</feature>
<accession>A0A7V7PMD8</accession>
<keyword evidence="1" id="KW-0472">Membrane</keyword>
<organism evidence="2 3">
    <name type="scientific">Plantimonas leprariae</name>
    <dbReference type="NCBI Taxonomy" id="2615207"/>
    <lineage>
        <taxon>Bacteria</taxon>
        <taxon>Pseudomonadati</taxon>
        <taxon>Pseudomonadota</taxon>
        <taxon>Alphaproteobacteria</taxon>
        <taxon>Hyphomicrobiales</taxon>
        <taxon>Aurantimonadaceae</taxon>
        <taxon>Plantimonas</taxon>
    </lineage>
</organism>
<name>A0A7V7PMD8_9HYPH</name>
<dbReference type="RefSeq" id="WP_150971536.1">
    <property type="nucleotide sequence ID" value="NZ_VZDO01000014.1"/>
</dbReference>
<dbReference type="AlphaFoldDB" id="A0A7V7PMD8"/>
<comment type="caution">
    <text evidence="2">The sequence shown here is derived from an EMBL/GenBank/DDBJ whole genome shotgun (WGS) entry which is preliminary data.</text>
</comment>
<proteinExistence type="predicted"/>
<keyword evidence="3" id="KW-1185">Reference proteome</keyword>
<evidence type="ECO:0000256" key="1">
    <source>
        <dbReference type="SAM" id="Phobius"/>
    </source>
</evidence>
<sequence length="116" mass="12448">MGRGGFDEDEEKPLDPAAERLRRKMIRLLAVSIGTMLVAVMAVLGAVVYKVAGPRQPTAATAATLDLPAGASVEDMALSGGEALLRLRLREGERERLLRVDIATGRVLGTLDLRRP</sequence>
<reference evidence="2 3" key="1">
    <citation type="submission" date="2019-09" db="EMBL/GenBank/DDBJ databases">
        <title>YIM 132180 draft genome.</title>
        <authorList>
            <person name="Zhang K."/>
        </authorList>
    </citation>
    <scope>NUCLEOTIDE SEQUENCE [LARGE SCALE GENOMIC DNA]</scope>
    <source>
        <strain evidence="2 3">YIM 132180</strain>
    </source>
</reference>
<evidence type="ECO:0008006" key="4">
    <source>
        <dbReference type="Google" id="ProtNLM"/>
    </source>
</evidence>
<gene>
    <name evidence="2" type="ORF">F6X38_16540</name>
</gene>
<keyword evidence="1" id="KW-1133">Transmembrane helix</keyword>